<comment type="caution">
    <text evidence="1">The sequence shown here is derived from an EMBL/GenBank/DDBJ whole genome shotgun (WGS) entry which is preliminary data.</text>
</comment>
<accession>A0ABD3XW84</accession>
<proteinExistence type="predicted"/>
<dbReference type="Proteomes" id="UP001634394">
    <property type="component" value="Unassembled WGS sequence"/>
</dbReference>
<keyword evidence="2" id="KW-1185">Reference proteome</keyword>
<dbReference type="EMBL" id="JBJQND010000001">
    <property type="protein sequence ID" value="KAL3890489.1"/>
    <property type="molecule type" value="Genomic_DNA"/>
</dbReference>
<gene>
    <name evidence="1" type="ORF">ACJMK2_002771</name>
</gene>
<feature type="non-terminal residue" evidence="1">
    <location>
        <position position="84"/>
    </location>
</feature>
<dbReference type="AlphaFoldDB" id="A0ABD3XW84"/>
<protein>
    <submittedName>
        <fullName evidence="1">Uncharacterized protein</fullName>
    </submittedName>
</protein>
<reference evidence="1 2" key="1">
    <citation type="submission" date="2024-11" db="EMBL/GenBank/DDBJ databases">
        <title>Chromosome-level genome assembly of the freshwater bivalve Anodonta woodiana.</title>
        <authorList>
            <person name="Chen X."/>
        </authorList>
    </citation>
    <scope>NUCLEOTIDE SEQUENCE [LARGE SCALE GENOMIC DNA]</scope>
    <source>
        <strain evidence="1">MN2024</strain>
        <tissue evidence="1">Gills</tissue>
    </source>
</reference>
<name>A0ABD3XW84_SINWO</name>
<evidence type="ECO:0000313" key="1">
    <source>
        <dbReference type="EMBL" id="KAL3890489.1"/>
    </source>
</evidence>
<evidence type="ECO:0000313" key="2">
    <source>
        <dbReference type="Proteomes" id="UP001634394"/>
    </source>
</evidence>
<organism evidence="1 2">
    <name type="scientific">Sinanodonta woodiana</name>
    <name type="common">Chinese pond mussel</name>
    <name type="synonym">Anodonta woodiana</name>
    <dbReference type="NCBI Taxonomy" id="1069815"/>
    <lineage>
        <taxon>Eukaryota</taxon>
        <taxon>Metazoa</taxon>
        <taxon>Spiralia</taxon>
        <taxon>Lophotrochozoa</taxon>
        <taxon>Mollusca</taxon>
        <taxon>Bivalvia</taxon>
        <taxon>Autobranchia</taxon>
        <taxon>Heteroconchia</taxon>
        <taxon>Palaeoheterodonta</taxon>
        <taxon>Unionida</taxon>
        <taxon>Unionoidea</taxon>
        <taxon>Unionidae</taxon>
        <taxon>Unioninae</taxon>
        <taxon>Sinanodonta</taxon>
    </lineage>
</organism>
<sequence>TVRLPILLGLSYTLDIILTVRLNDPLWTWECRRVKANGVWIHDNSLPIIVVVWLCSGWDMQLVLMCDVKVMEESDIMGFFCRIF</sequence>
<feature type="non-terminal residue" evidence="1">
    <location>
        <position position="1"/>
    </location>
</feature>